<reference evidence="17" key="2">
    <citation type="journal article" date="2019" name="Int. J. Syst. Evol. Microbiol.">
        <title>The Global Catalogue of Microorganisms (GCM) 10K type strain sequencing project: providing services to taxonomists for standard genome sequencing and annotation.</title>
        <authorList>
            <consortium name="The Broad Institute Genomics Platform"/>
            <consortium name="The Broad Institute Genome Sequencing Center for Infectious Disease"/>
            <person name="Wu L."/>
            <person name="Ma J."/>
        </authorList>
    </citation>
    <scope>NUCLEOTIDE SEQUENCE [LARGE SCALE GENOMIC DNA]</scope>
    <source>
        <strain evidence="17">NBRC 107715</strain>
    </source>
</reference>
<evidence type="ECO:0000256" key="3">
    <source>
        <dbReference type="ARBA" id="ARBA00017876"/>
    </source>
</evidence>
<evidence type="ECO:0000256" key="8">
    <source>
        <dbReference type="ARBA" id="ARBA00022989"/>
    </source>
</evidence>
<accession>A0A512J3Y8</accession>
<gene>
    <name evidence="15" type="ORF">GCM10007888_16090</name>
    <name evidence="14" type="ORF">MOX02_27550</name>
</gene>
<feature type="region of interest" description="Disordered" evidence="13">
    <location>
        <begin position="110"/>
        <end position="170"/>
    </location>
</feature>
<evidence type="ECO:0000256" key="2">
    <source>
        <dbReference type="ARBA" id="ARBA00008445"/>
    </source>
</evidence>
<evidence type="ECO:0000313" key="16">
    <source>
        <dbReference type="Proteomes" id="UP000321960"/>
    </source>
</evidence>
<evidence type="ECO:0000256" key="10">
    <source>
        <dbReference type="ARBA" id="ARBA00023136"/>
    </source>
</evidence>
<evidence type="ECO:0000256" key="12">
    <source>
        <dbReference type="RuleBase" id="RU365087"/>
    </source>
</evidence>
<keyword evidence="10 12" id="KW-0472">Membrane</keyword>
<feature type="transmembrane region" description="Helical" evidence="12">
    <location>
        <begin position="21"/>
        <end position="47"/>
    </location>
</feature>
<evidence type="ECO:0000313" key="17">
    <source>
        <dbReference type="Proteomes" id="UP001156856"/>
    </source>
</evidence>
<comment type="function">
    <text evidence="11 12">Involved in protein export. Participates in an early event of protein translocation.</text>
</comment>
<dbReference type="InterPro" id="IPR004692">
    <property type="entry name" value="SecG"/>
</dbReference>
<comment type="caution">
    <text evidence="14">The sequence shown here is derived from an EMBL/GenBank/DDBJ whole genome shotgun (WGS) entry which is preliminary data.</text>
</comment>
<comment type="subcellular location">
    <subcellularLocation>
        <location evidence="1 12">Cell membrane</location>
        <topology evidence="1 12">Multi-pass membrane protein</topology>
    </subcellularLocation>
</comment>
<dbReference type="PANTHER" id="PTHR34182:SF1">
    <property type="entry name" value="PROTEIN-EXPORT MEMBRANE PROTEIN SECG"/>
    <property type="match status" value="1"/>
</dbReference>
<keyword evidence="7 12" id="KW-0653">Protein transport</keyword>
<name>A0A512J3Y8_9HYPH</name>
<keyword evidence="9 12" id="KW-0811">Translocation</keyword>
<evidence type="ECO:0000256" key="13">
    <source>
        <dbReference type="SAM" id="MobiDB-lite"/>
    </source>
</evidence>
<keyword evidence="8 12" id="KW-1133">Transmembrane helix</keyword>
<evidence type="ECO:0000256" key="5">
    <source>
        <dbReference type="ARBA" id="ARBA00022475"/>
    </source>
</evidence>
<evidence type="ECO:0000313" key="15">
    <source>
        <dbReference type="EMBL" id="GLS63228.1"/>
    </source>
</evidence>
<feature type="compositionally biased region" description="Pro residues" evidence="13">
    <location>
        <begin position="145"/>
        <end position="170"/>
    </location>
</feature>
<keyword evidence="6 12" id="KW-0812">Transmembrane</keyword>
<proteinExistence type="inferred from homology"/>
<dbReference type="GO" id="GO:0005886">
    <property type="term" value="C:plasma membrane"/>
    <property type="evidence" value="ECO:0007669"/>
    <property type="project" value="UniProtKB-SubCell"/>
</dbReference>
<dbReference type="Pfam" id="PF03840">
    <property type="entry name" value="SecG"/>
    <property type="match status" value="1"/>
</dbReference>
<reference evidence="14 16" key="3">
    <citation type="submission" date="2019-07" db="EMBL/GenBank/DDBJ databases">
        <title>Whole genome shotgun sequence of Methylobacterium oxalidis NBRC 107715.</title>
        <authorList>
            <person name="Hosoyama A."/>
            <person name="Uohara A."/>
            <person name="Ohji S."/>
            <person name="Ichikawa N."/>
        </authorList>
    </citation>
    <scope>NUCLEOTIDE SEQUENCE [LARGE SCALE GENOMIC DNA]</scope>
    <source>
        <strain evidence="14 16">NBRC 107715</strain>
    </source>
</reference>
<reference evidence="15" key="1">
    <citation type="journal article" date="2014" name="Int. J. Syst. Evol. Microbiol.">
        <title>Complete genome of a new Firmicutes species belonging to the dominant human colonic microbiota ('Ruminococcus bicirculans') reveals two chromosomes and a selective capacity to utilize plant glucans.</title>
        <authorList>
            <consortium name="NISC Comparative Sequencing Program"/>
            <person name="Wegmann U."/>
            <person name="Louis P."/>
            <person name="Goesmann A."/>
            <person name="Henrissat B."/>
            <person name="Duncan S.H."/>
            <person name="Flint H.J."/>
        </authorList>
    </citation>
    <scope>NUCLEOTIDE SEQUENCE</scope>
    <source>
        <strain evidence="15">NBRC 107715</strain>
    </source>
</reference>
<keyword evidence="4 12" id="KW-0813">Transport</keyword>
<evidence type="ECO:0000256" key="6">
    <source>
        <dbReference type="ARBA" id="ARBA00022692"/>
    </source>
</evidence>
<dbReference type="GO" id="GO:0065002">
    <property type="term" value="P:intracellular protein transmembrane transport"/>
    <property type="evidence" value="ECO:0007669"/>
    <property type="project" value="TreeGrafter"/>
</dbReference>
<evidence type="ECO:0000256" key="1">
    <source>
        <dbReference type="ARBA" id="ARBA00004651"/>
    </source>
</evidence>
<dbReference type="GO" id="GO:0009306">
    <property type="term" value="P:protein secretion"/>
    <property type="evidence" value="ECO:0007669"/>
    <property type="project" value="UniProtKB-UniRule"/>
</dbReference>
<feature type="transmembrane region" description="Helical" evidence="12">
    <location>
        <begin position="76"/>
        <end position="98"/>
    </location>
</feature>
<evidence type="ECO:0000313" key="14">
    <source>
        <dbReference type="EMBL" id="GEP04717.1"/>
    </source>
</evidence>
<dbReference type="PRINTS" id="PR01651">
    <property type="entry name" value="SECGEXPORT"/>
</dbReference>
<dbReference type="GO" id="GO:0015450">
    <property type="term" value="F:protein-transporting ATPase activity"/>
    <property type="evidence" value="ECO:0007669"/>
    <property type="project" value="UniProtKB-UniRule"/>
</dbReference>
<dbReference type="PANTHER" id="PTHR34182">
    <property type="entry name" value="PROTEIN-EXPORT MEMBRANE PROTEIN SECG"/>
    <property type="match status" value="1"/>
</dbReference>
<keyword evidence="17" id="KW-1185">Reference proteome</keyword>
<dbReference type="EMBL" id="BJZU01000050">
    <property type="protein sequence ID" value="GEP04717.1"/>
    <property type="molecule type" value="Genomic_DNA"/>
</dbReference>
<evidence type="ECO:0000256" key="7">
    <source>
        <dbReference type="ARBA" id="ARBA00022927"/>
    </source>
</evidence>
<dbReference type="NCBIfam" id="TIGR00810">
    <property type="entry name" value="secG"/>
    <property type="match status" value="1"/>
</dbReference>
<dbReference type="AlphaFoldDB" id="A0A512J3Y8"/>
<keyword evidence="5 12" id="KW-1003">Cell membrane</keyword>
<protein>
    <recommendedName>
        <fullName evidence="3 12">Protein-export membrane protein SecG</fullName>
    </recommendedName>
</protein>
<dbReference type="Proteomes" id="UP000321960">
    <property type="component" value="Unassembled WGS sequence"/>
</dbReference>
<sequence>MPRRVGPARFGDPDRRVAHAASGILMQTVLIVVHLLIVLALIAVVLLQRSEGGLGLGGGGSGGVSGFMTGRGQANALTRATAILAALFFATSMTLAVMSHRGAAPKSILEGAGTTQPAQPAPNADNLLDTLRRQGGGEGAAQPAPAAPAAPAPAAPAPAPSGPPDAPQSR</sequence>
<evidence type="ECO:0000256" key="4">
    <source>
        <dbReference type="ARBA" id="ARBA00022448"/>
    </source>
</evidence>
<reference evidence="15" key="4">
    <citation type="submission" date="2023-01" db="EMBL/GenBank/DDBJ databases">
        <title>Draft genome sequence of Methylobacterium oxalidis strain NBRC 107715.</title>
        <authorList>
            <person name="Sun Q."/>
            <person name="Mori K."/>
        </authorList>
    </citation>
    <scope>NUCLEOTIDE SEQUENCE</scope>
    <source>
        <strain evidence="15">NBRC 107715</strain>
    </source>
</reference>
<dbReference type="EMBL" id="BSPK01000020">
    <property type="protein sequence ID" value="GLS63228.1"/>
    <property type="molecule type" value="Genomic_DNA"/>
</dbReference>
<comment type="similarity">
    <text evidence="2 12">Belongs to the SecG family.</text>
</comment>
<evidence type="ECO:0000256" key="9">
    <source>
        <dbReference type="ARBA" id="ARBA00023010"/>
    </source>
</evidence>
<evidence type="ECO:0000256" key="11">
    <source>
        <dbReference type="ARBA" id="ARBA00025182"/>
    </source>
</evidence>
<organism evidence="14 16">
    <name type="scientific">Methylobacterium oxalidis</name>
    <dbReference type="NCBI Taxonomy" id="944322"/>
    <lineage>
        <taxon>Bacteria</taxon>
        <taxon>Pseudomonadati</taxon>
        <taxon>Pseudomonadota</taxon>
        <taxon>Alphaproteobacteria</taxon>
        <taxon>Hyphomicrobiales</taxon>
        <taxon>Methylobacteriaceae</taxon>
        <taxon>Methylobacterium</taxon>
    </lineage>
</organism>
<dbReference type="GO" id="GO:0043952">
    <property type="term" value="P:protein transport by the Sec complex"/>
    <property type="evidence" value="ECO:0007669"/>
    <property type="project" value="TreeGrafter"/>
</dbReference>
<dbReference type="Proteomes" id="UP001156856">
    <property type="component" value="Unassembled WGS sequence"/>
</dbReference>